<proteinExistence type="predicted"/>
<organism evidence="1 2">
    <name type="scientific">Rubrivivax albus</name>
    <dbReference type="NCBI Taxonomy" id="2499835"/>
    <lineage>
        <taxon>Bacteria</taxon>
        <taxon>Pseudomonadati</taxon>
        <taxon>Pseudomonadota</taxon>
        <taxon>Betaproteobacteria</taxon>
        <taxon>Burkholderiales</taxon>
        <taxon>Sphaerotilaceae</taxon>
        <taxon>Rubrivivax</taxon>
    </lineage>
</organism>
<sequence length="171" mass="19324">MTKPLPSHARFEFQQTPLWAIGDWDTSVMQMQMQVGRLGNHLIPHELWTADALLHLCVVHLPVLVVDPKRANCYRVVANAEALPLVRMRLDARERIPSLVARRGLAEKDRQLLLGLGHMGISALFRDRVGQVTTMASFWLHLCKLGINPVDPGRQLVGRQIRLAHATLHRS</sequence>
<name>A0A437JZ50_9BURK</name>
<comment type="caution">
    <text evidence="1">The sequence shown here is derived from an EMBL/GenBank/DDBJ whole genome shotgun (WGS) entry which is preliminary data.</text>
</comment>
<keyword evidence="2" id="KW-1185">Reference proteome</keyword>
<accession>A0A437JZ50</accession>
<dbReference type="RefSeq" id="WP_128194382.1">
    <property type="nucleotide sequence ID" value="NZ_SACT01000001.1"/>
</dbReference>
<evidence type="ECO:0000313" key="1">
    <source>
        <dbReference type="EMBL" id="RVT53333.1"/>
    </source>
</evidence>
<evidence type="ECO:0000313" key="2">
    <source>
        <dbReference type="Proteomes" id="UP000288178"/>
    </source>
</evidence>
<gene>
    <name evidence="1" type="ORF">ENE75_00020</name>
</gene>
<dbReference type="AlphaFoldDB" id="A0A437JZ50"/>
<dbReference type="EMBL" id="SACT01000001">
    <property type="protein sequence ID" value="RVT53333.1"/>
    <property type="molecule type" value="Genomic_DNA"/>
</dbReference>
<protein>
    <submittedName>
        <fullName evidence="1">Uncharacterized protein</fullName>
    </submittedName>
</protein>
<reference evidence="1 2" key="1">
    <citation type="submission" date="2019-01" db="EMBL/GenBank/DDBJ databases">
        <authorList>
            <person name="Chen W.-M."/>
        </authorList>
    </citation>
    <scope>NUCLEOTIDE SEQUENCE [LARGE SCALE GENOMIC DNA]</scope>
    <source>
        <strain evidence="1 2">ICH-3</strain>
    </source>
</reference>
<dbReference type="Proteomes" id="UP000288178">
    <property type="component" value="Unassembled WGS sequence"/>
</dbReference>